<comment type="caution">
    <text evidence="2">The sequence shown here is derived from an EMBL/GenBank/DDBJ whole genome shotgun (WGS) entry which is preliminary data.</text>
</comment>
<dbReference type="EC" id="1.-.-.-" evidence="2"/>
<dbReference type="PANTHER" id="PTHR13847">
    <property type="entry name" value="SARCOSINE DEHYDROGENASE-RELATED"/>
    <property type="match status" value="1"/>
</dbReference>
<dbReference type="Pfam" id="PF01266">
    <property type="entry name" value="DAO"/>
    <property type="match status" value="1"/>
</dbReference>
<evidence type="ECO:0000313" key="2">
    <source>
        <dbReference type="EMBL" id="MFB9642185.1"/>
    </source>
</evidence>
<dbReference type="EMBL" id="JBHMBL010000001">
    <property type="protein sequence ID" value="MFB9642185.1"/>
    <property type="molecule type" value="Genomic_DNA"/>
</dbReference>
<proteinExistence type="predicted"/>
<accession>A0ABV5SPA3</accession>
<protein>
    <submittedName>
        <fullName evidence="2">NAD(P)/FAD-dependent oxidoreductase</fullName>
        <ecNumber evidence="2">1.-.-.-</ecNumber>
    </submittedName>
</protein>
<dbReference type="SUPFAM" id="SSF51905">
    <property type="entry name" value="FAD/NAD(P)-binding domain"/>
    <property type="match status" value="1"/>
</dbReference>
<organism evidence="2 3">
    <name type="scientific">Agromyces lapidis</name>
    <dbReference type="NCBI Taxonomy" id="279574"/>
    <lineage>
        <taxon>Bacteria</taxon>
        <taxon>Bacillati</taxon>
        <taxon>Actinomycetota</taxon>
        <taxon>Actinomycetes</taxon>
        <taxon>Micrococcales</taxon>
        <taxon>Microbacteriaceae</taxon>
        <taxon>Agromyces</taxon>
    </lineage>
</organism>
<reference evidence="2 3" key="1">
    <citation type="submission" date="2024-09" db="EMBL/GenBank/DDBJ databases">
        <authorList>
            <person name="Sun Q."/>
            <person name="Mori K."/>
        </authorList>
    </citation>
    <scope>NUCLEOTIDE SEQUENCE [LARGE SCALE GENOMIC DNA]</scope>
    <source>
        <strain evidence="2 3">JCM 14321</strain>
    </source>
</reference>
<sequence>MSAVEAQAQVQAALADAAPRPYWTDRAGDGAAAARPALTAPADADLVVIGAGFTGLWTAWRALERDPGASVVVLEAERVAHGATGRNGGFVSSSLTHGLTHGTAIWPEQVGALHEEGERNLDELVTTIERAGIDCALSRAGKTTLAIEPWQLDGLREAHELGARHGVELELQDRDEVQADVHSPSYLGGLRDRTGTVLIDPARLAWGMAAELERRGVRIFEASAATGIDRQGEGVRVRTALGHVDARNAVVATAAYPSPLRRLGNYIMPLYDHVLMTEPLDEAQRAAVGWAEGQGLTDAGNQFHYYRPTADGRILFGGWDAVYYFGGKVDARLEQREASHELLARHFFETFPQLGGLRFTHRWAGPIDSTTRFTAAYGTARGGRVAYAVGHTGLGVGASRFSADVALDLLAGEPTSRLRYDIVRRRPFPIPPEPLRNPIVQFTRRSILAADAHEGRRNLWLRTLDRFGLGFNS</sequence>
<dbReference type="Gene3D" id="3.50.50.60">
    <property type="entry name" value="FAD/NAD(P)-binding domain"/>
    <property type="match status" value="1"/>
</dbReference>
<evidence type="ECO:0000259" key="1">
    <source>
        <dbReference type="Pfam" id="PF01266"/>
    </source>
</evidence>
<dbReference type="PANTHER" id="PTHR13847:SF281">
    <property type="entry name" value="FAD DEPENDENT OXIDOREDUCTASE DOMAIN-CONTAINING PROTEIN"/>
    <property type="match status" value="1"/>
</dbReference>
<gene>
    <name evidence="2" type="ORF">ACFFQV_07775</name>
</gene>
<keyword evidence="3" id="KW-1185">Reference proteome</keyword>
<evidence type="ECO:0000313" key="3">
    <source>
        <dbReference type="Proteomes" id="UP001589667"/>
    </source>
</evidence>
<keyword evidence="2" id="KW-0560">Oxidoreductase</keyword>
<feature type="domain" description="FAD dependent oxidoreductase" evidence="1">
    <location>
        <begin position="45"/>
        <end position="406"/>
    </location>
</feature>
<dbReference type="InterPro" id="IPR036188">
    <property type="entry name" value="FAD/NAD-bd_sf"/>
</dbReference>
<dbReference type="InterPro" id="IPR006076">
    <property type="entry name" value="FAD-dep_OxRdtase"/>
</dbReference>
<dbReference type="Proteomes" id="UP001589667">
    <property type="component" value="Unassembled WGS sequence"/>
</dbReference>
<name>A0ABV5SPA3_9MICO</name>
<dbReference type="GO" id="GO:0016491">
    <property type="term" value="F:oxidoreductase activity"/>
    <property type="evidence" value="ECO:0007669"/>
    <property type="project" value="UniProtKB-KW"/>
</dbReference>
<dbReference type="RefSeq" id="WP_212277351.1">
    <property type="nucleotide sequence ID" value="NZ_BAAANI010000007.1"/>
</dbReference>
<dbReference type="Gene3D" id="3.30.9.10">
    <property type="entry name" value="D-Amino Acid Oxidase, subunit A, domain 2"/>
    <property type="match status" value="1"/>
</dbReference>